<comment type="similarity">
    <text evidence="3">Belongs to the NIP3 family.</text>
</comment>
<dbReference type="InParanoid" id="A0A6J2X4U0"/>
<evidence type="ECO:0000313" key="10">
    <source>
        <dbReference type="Proteomes" id="UP000504635"/>
    </source>
</evidence>
<keyword evidence="6" id="KW-1133">Transmembrane helix</keyword>
<dbReference type="GO" id="GO:0042802">
    <property type="term" value="F:identical protein binding"/>
    <property type="evidence" value="ECO:0007669"/>
    <property type="project" value="UniProtKB-ARBA"/>
</dbReference>
<keyword evidence="7" id="KW-0496">Mitochondrion</keyword>
<dbReference type="GO" id="GO:0031966">
    <property type="term" value="C:mitochondrial membrane"/>
    <property type="evidence" value="ECO:0007669"/>
    <property type="project" value="UniProtKB-SubCell"/>
</dbReference>
<dbReference type="KEGG" id="soy:115875011"/>
<reference evidence="11" key="1">
    <citation type="submission" date="2025-08" db="UniProtKB">
        <authorList>
            <consortium name="RefSeq"/>
        </authorList>
    </citation>
    <scope>IDENTIFICATION</scope>
    <source>
        <tissue evidence="11">Gonads</tissue>
    </source>
</reference>
<evidence type="ECO:0000256" key="3">
    <source>
        <dbReference type="ARBA" id="ARBA00007710"/>
    </source>
</evidence>
<name>A0A6J2X4U0_SITOR</name>
<gene>
    <name evidence="11" type="primary">LOC115875011</name>
</gene>
<dbReference type="OrthoDB" id="5857140at2759"/>
<sequence length="119" mass="12939">MSSSKSSVGADDLLAESWEEIAPLTAQGGGTPASITTTSQLTVEDYLRLLKEAQESNQSSCRDSLAGSRRDSPRSSPKSPPNSPIVQGTPLNLEWQAYYVNCDSKEVNIYRVSSRKNMI</sequence>
<evidence type="ECO:0000256" key="2">
    <source>
        <dbReference type="ARBA" id="ARBA00004325"/>
    </source>
</evidence>
<organism evidence="10 11">
    <name type="scientific">Sitophilus oryzae</name>
    <name type="common">Rice weevil</name>
    <name type="synonym">Curculio oryzae</name>
    <dbReference type="NCBI Taxonomy" id="7048"/>
    <lineage>
        <taxon>Eukaryota</taxon>
        <taxon>Metazoa</taxon>
        <taxon>Ecdysozoa</taxon>
        <taxon>Arthropoda</taxon>
        <taxon>Hexapoda</taxon>
        <taxon>Insecta</taxon>
        <taxon>Pterygota</taxon>
        <taxon>Neoptera</taxon>
        <taxon>Endopterygota</taxon>
        <taxon>Coleoptera</taxon>
        <taxon>Polyphaga</taxon>
        <taxon>Cucujiformia</taxon>
        <taxon>Curculionidae</taxon>
        <taxon>Dryophthorinae</taxon>
        <taxon>Sitophilus</taxon>
    </lineage>
</organism>
<dbReference type="Pfam" id="PF06553">
    <property type="entry name" value="BNIP3"/>
    <property type="match status" value="1"/>
</dbReference>
<accession>A0A6J2X4U0</accession>
<evidence type="ECO:0000256" key="1">
    <source>
        <dbReference type="ARBA" id="ARBA00004167"/>
    </source>
</evidence>
<keyword evidence="4" id="KW-0812">Transmembrane</keyword>
<evidence type="ECO:0000256" key="8">
    <source>
        <dbReference type="ARBA" id="ARBA00023136"/>
    </source>
</evidence>
<dbReference type="RefSeq" id="XP_030746182.1">
    <property type="nucleotide sequence ID" value="XM_030890322.1"/>
</dbReference>
<feature type="region of interest" description="Disordered" evidence="9">
    <location>
        <begin position="54"/>
        <end position="88"/>
    </location>
</feature>
<protein>
    <submittedName>
        <fullName evidence="11">Uncharacterized protein LOC115875011</fullName>
    </submittedName>
</protein>
<evidence type="ECO:0000256" key="7">
    <source>
        <dbReference type="ARBA" id="ARBA00023128"/>
    </source>
</evidence>
<dbReference type="AlphaFoldDB" id="A0A6J2X4U0"/>
<keyword evidence="5" id="KW-0053">Apoptosis</keyword>
<dbReference type="GO" id="GO:0043065">
    <property type="term" value="P:positive regulation of apoptotic process"/>
    <property type="evidence" value="ECO:0007669"/>
    <property type="project" value="InterPro"/>
</dbReference>
<evidence type="ECO:0000256" key="5">
    <source>
        <dbReference type="ARBA" id="ARBA00022703"/>
    </source>
</evidence>
<keyword evidence="8" id="KW-0472">Membrane</keyword>
<evidence type="ECO:0000256" key="4">
    <source>
        <dbReference type="ARBA" id="ARBA00022692"/>
    </source>
</evidence>
<evidence type="ECO:0000256" key="9">
    <source>
        <dbReference type="SAM" id="MobiDB-lite"/>
    </source>
</evidence>
<evidence type="ECO:0000256" key="6">
    <source>
        <dbReference type="ARBA" id="ARBA00022989"/>
    </source>
</evidence>
<dbReference type="GO" id="GO:0006915">
    <property type="term" value="P:apoptotic process"/>
    <property type="evidence" value="ECO:0007669"/>
    <property type="project" value="UniProtKB-KW"/>
</dbReference>
<keyword evidence="10" id="KW-1185">Reference proteome</keyword>
<proteinExistence type="inferred from homology"/>
<dbReference type="InterPro" id="IPR010548">
    <property type="entry name" value="BNIP3"/>
</dbReference>
<dbReference type="GeneID" id="115875011"/>
<comment type="subcellular location">
    <subcellularLocation>
        <location evidence="1">Membrane</location>
        <topology evidence="1">Single-pass membrane protein</topology>
    </subcellularLocation>
    <subcellularLocation>
        <location evidence="2">Mitochondrion membrane</location>
    </subcellularLocation>
</comment>
<dbReference type="Proteomes" id="UP000504635">
    <property type="component" value="Unplaced"/>
</dbReference>
<dbReference type="CTD" id="664"/>
<evidence type="ECO:0000313" key="11">
    <source>
        <dbReference type="RefSeq" id="XP_030746182.1"/>
    </source>
</evidence>